<protein>
    <submittedName>
        <fullName evidence="1">Uncharacterized protein</fullName>
    </submittedName>
</protein>
<name>A0AAN7PNP8_MYCAM</name>
<reference evidence="1 2" key="1">
    <citation type="journal article" date="2023" name="J. Hered.">
        <title>Chromosome-level genome of the wood stork (Mycteria americana) provides insight into avian chromosome evolution.</title>
        <authorList>
            <person name="Flamio R. Jr."/>
            <person name="Ramstad K.M."/>
        </authorList>
    </citation>
    <scope>NUCLEOTIDE SEQUENCE [LARGE SCALE GENOMIC DNA]</scope>
    <source>
        <strain evidence="1">JAX WOST 10</strain>
    </source>
</reference>
<sequence>MICERISAIVQVSTLSPGCWDNGASSLKLKGKEAKQLGSLSREGGIDKAIGKGAKALSFWRRLLSGMKESHLGKWTTTERGIQYLRELAVLEVIHDDLNNEQLSTDLDEKFAWSAPLSYDNLLAVATWKDGEGQTVDELAGQFQQYGEKACVSAVEKLLDMLAEKLSQGFQQFKDDMSCSPPV</sequence>
<gene>
    <name evidence="1" type="ORF">QYF61_001466</name>
</gene>
<organism evidence="1 2">
    <name type="scientific">Mycteria americana</name>
    <name type="common">Wood stork</name>
    <dbReference type="NCBI Taxonomy" id="33587"/>
    <lineage>
        <taxon>Eukaryota</taxon>
        <taxon>Metazoa</taxon>
        <taxon>Chordata</taxon>
        <taxon>Craniata</taxon>
        <taxon>Vertebrata</taxon>
        <taxon>Euteleostomi</taxon>
        <taxon>Archelosauria</taxon>
        <taxon>Archosauria</taxon>
        <taxon>Dinosauria</taxon>
        <taxon>Saurischia</taxon>
        <taxon>Theropoda</taxon>
        <taxon>Coelurosauria</taxon>
        <taxon>Aves</taxon>
        <taxon>Neognathae</taxon>
        <taxon>Neoaves</taxon>
        <taxon>Aequornithes</taxon>
        <taxon>Ciconiiformes</taxon>
        <taxon>Ciconiidae</taxon>
        <taxon>Mycteria</taxon>
    </lineage>
</organism>
<evidence type="ECO:0000313" key="2">
    <source>
        <dbReference type="Proteomes" id="UP001333110"/>
    </source>
</evidence>
<accession>A0AAN7PNP8</accession>
<keyword evidence="2" id="KW-1185">Reference proteome</keyword>
<dbReference type="AlphaFoldDB" id="A0AAN7PNP8"/>
<evidence type="ECO:0000313" key="1">
    <source>
        <dbReference type="EMBL" id="KAK4828908.1"/>
    </source>
</evidence>
<proteinExistence type="predicted"/>
<dbReference type="Proteomes" id="UP001333110">
    <property type="component" value="Unassembled WGS sequence"/>
</dbReference>
<dbReference type="EMBL" id="JAUNZN010000001">
    <property type="protein sequence ID" value="KAK4828908.1"/>
    <property type="molecule type" value="Genomic_DNA"/>
</dbReference>
<comment type="caution">
    <text evidence="1">The sequence shown here is derived from an EMBL/GenBank/DDBJ whole genome shotgun (WGS) entry which is preliminary data.</text>
</comment>